<evidence type="ECO:0000256" key="5">
    <source>
        <dbReference type="ARBA" id="ARBA00022692"/>
    </source>
</evidence>
<dbReference type="Pfam" id="PF00593">
    <property type="entry name" value="TonB_dep_Rec_b-barrel"/>
    <property type="match status" value="1"/>
</dbReference>
<evidence type="ECO:0000256" key="11">
    <source>
        <dbReference type="PROSITE-ProRule" id="PRU01360"/>
    </source>
</evidence>
<evidence type="ECO:0000256" key="7">
    <source>
        <dbReference type="ARBA" id="ARBA00023065"/>
    </source>
</evidence>
<dbReference type="Gene3D" id="3.55.50.30">
    <property type="match status" value="1"/>
</dbReference>
<reference evidence="15" key="1">
    <citation type="submission" date="2016-10" db="EMBL/GenBank/DDBJ databases">
        <authorList>
            <person name="Varghese N."/>
            <person name="Submissions S."/>
        </authorList>
    </citation>
    <scope>NUCLEOTIDE SEQUENCE [LARGE SCALE GENOMIC DNA]</scope>
    <source>
        <strain evidence="15">S6-262</strain>
    </source>
</reference>
<evidence type="ECO:0000256" key="6">
    <source>
        <dbReference type="ARBA" id="ARBA00023004"/>
    </source>
</evidence>
<keyword evidence="5 11" id="KW-0812">Transmembrane</keyword>
<dbReference type="InterPro" id="IPR011662">
    <property type="entry name" value="Secretin/TonB_short_N"/>
</dbReference>
<evidence type="ECO:0000313" key="14">
    <source>
        <dbReference type="EMBL" id="SEM98262.1"/>
    </source>
</evidence>
<dbReference type="EMBL" id="FOCF01000003">
    <property type="protein sequence ID" value="SEM98262.1"/>
    <property type="molecule type" value="Genomic_DNA"/>
</dbReference>
<keyword evidence="15" id="KW-1185">Reference proteome</keyword>
<sequence>MGAAEAAWGGMHRKWAIAALWLAAVSCPLAAAAQAMPAQKGAGRALDVVLSRLAAQGGYQILFDPRLLSGRRLAGQLPRDVSARQAMAHALQGTGLRLREAAPGVLIVEMAPAAPQPAVLNSDIVVTALHRPTRLGRTAMAISAVPGTALPQRRIFDSRTLHRQLPDLVQVPTGPLQRRLALRGVSGTGEGTVGTYYGETPVAGPSGTGFDAGATAPDVDLIDVERIELLKGPQGTLYGAGSMGGTLRTLFNRADPSRLAGEVAAEGAVTAHGQPGWAASGVLNLPLATNTLALRVAVGRRYEGGTIDNVRLGLRNTDDRRRESERVSVAWTPSPDLRLDAMWLQQRNSVGDAGTADLDAARLSADRTVRVPSREGLSLASATLHWNPDGLRVVATASHYDWDIVKQLDFTRVIDRQRGSTAACLRYAATIGGTACDDTIRSAFVAYVDARLPAALYQPMSVESSSGELRVGNAGDGPSGWTVGTFFEHRTDAVASNTVRADAASGLVVQPLDLTGLRLIATTLDQQAVFAEGRQALGRTVVATLGGRLYRYVRHAEGSTPIPNIITGTARTETGDFRSSEDGANLKAELAWTPRPGILVYATAAQGFRPGGVNITPELNDQERTYRADRLWSVEGGVKAPRLLAPLGLEASVYRIGWNDTIFAANSANGAFTYNTNLSSVRIHGGEMQATWTARRWSVAASAAIVDARLSADTLLGTNDGVGYRGDRLPNIPVITYAVIWDWEIAEKAAGTSWTMGGGLTGNGGSESTFNRESAYREHNPARVVADLYISASRGAWTVRAGADNLFDALATGRVTSSGFGLHQLYVTRPRTITLGLRRSF</sequence>
<keyword evidence="4" id="KW-0410">Iron transport</keyword>
<dbReference type="SMART" id="SM00965">
    <property type="entry name" value="STN"/>
    <property type="match status" value="1"/>
</dbReference>
<dbReference type="InterPro" id="IPR012910">
    <property type="entry name" value="Plug_dom"/>
</dbReference>
<dbReference type="SUPFAM" id="SSF56935">
    <property type="entry name" value="Porins"/>
    <property type="match status" value="1"/>
</dbReference>
<dbReference type="Proteomes" id="UP000199206">
    <property type="component" value="Unassembled WGS sequence"/>
</dbReference>
<comment type="subcellular location">
    <subcellularLocation>
        <location evidence="1 11">Cell outer membrane</location>
        <topology evidence="1 11">Multi-pass membrane protein</topology>
    </subcellularLocation>
</comment>
<name>A0A1H8CTR3_9SPHN</name>
<dbReference type="PROSITE" id="PS52016">
    <property type="entry name" value="TONB_DEPENDENT_REC_3"/>
    <property type="match status" value="1"/>
</dbReference>
<keyword evidence="14" id="KW-0675">Receptor</keyword>
<dbReference type="AlphaFoldDB" id="A0A1H8CTR3"/>
<evidence type="ECO:0000256" key="2">
    <source>
        <dbReference type="ARBA" id="ARBA00022448"/>
    </source>
</evidence>
<accession>A0A1H8CTR3</accession>
<dbReference type="PANTHER" id="PTHR32552:SF81">
    <property type="entry name" value="TONB-DEPENDENT OUTER MEMBRANE RECEPTOR"/>
    <property type="match status" value="1"/>
</dbReference>
<dbReference type="InterPro" id="IPR000531">
    <property type="entry name" value="Beta-barrel_TonB"/>
</dbReference>
<dbReference type="PANTHER" id="PTHR32552">
    <property type="entry name" value="FERRICHROME IRON RECEPTOR-RELATED"/>
    <property type="match status" value="1"/>
</dbReference>
<keyword evidence="7" id="KW-0406">Ion transport</keyword>
<comment type="similarity">
    <text evidence="11 12">Belongs to the TonB-dependent receptor family.</text>
</comment>
<dbReference type="InterPro" id="IPR039426">
    <property type="entry name" value="TonB-dep_rcpt-like"/>
</dbReference>
<evidence type="ECO:0000256" key="8">
    <source>
        <dbReference type="ARBA" id="ARBA00023077"/>
    </source>
</evidence>
<dbReference type="GO" id="GO:0006826">
    <property type="term" value="P:iron ion transport"/>
    <property type="evidence" value="ECO:0007669"/>
    <property type="project" value="UniProtKB-KW"/>
</dbReference>
<evidence type="ECO:0000256" key="9">
    <source>
        <dbReference type="ARBA" id="ARBA00023136"/>
    </source>
</evidence>
<dbReference type="RefSeq" id="WP_170841898.1">
    <property type="nucleotide sequence ID" value="NZ_FOCF01000003.1"/>
</dbReference>
<dbReference type="Pfam" id="PF07715">
    <property type="entry name" value="Plug"/>
    <property type="match status" value="1"/>
</dbReference>
<feature type="domain" description="Secretin/TonB short N-terminal" evidence="13">
    <location>
        <begin position="59"/>
        <end position="111"/>
    </location>
</feature>
<dbReference type="STRING" id="1166340.SAMN05192583_1745"/>
<protein>
    <submittedName>
        <fullName evidence="14">Outer membrane receptor proteins, mostly Fe transport</fullName>
    </submittedName>
</protein>
<proteinExistence type="inferred from homology"/>
<dbReference type="GO" id="GO:0009279">
    <property type="term" value="C:cell outer membrane"/>
    <property type="evidence" value="ECO:0007669"/>
    <property type="project" value="UniProtKB-SubCell"/>
</dbReference>
<keyword evidence="2 11" id="KW-0813">Transport</keyword>
<keyword evidence="8 12" id="KW-0798">TonB box</keyword>
<evidence type="ECO:0000313" key="15">
    <source>
        <dbReference type="Proteomes" id="UP000199206"/>
    </source>
</evidence>
<evidence type="ECO:0000256" key="4">
    <source>
        <dbReference type="ARBA" id="ARBA00022496"/>
    </source>
</evidence>
<evidence type="ECO:0000256" key="10">
    <source>
        <dbReference type="ARBA" id="ARBA00023237"/>
    </source>
</evidence>
<evidence type="ECO:0000256" key="12">
    <source>
        <dbReference type="RuleBase" id="RU003357"/>
    </source>
</evidence>
<keyword evidence="3 11" id="KW-1134">Transmembrane beta strand</keyword>
<keyword evidence="9 11" id="KW-0472">Membrane</keyword>
<evidence type="ECO:0000259" key="13">
    <source>
        <dbReference type="SMART" id="SM00965"/>
    </source>
</evidence>
<dbReference type="InterPro" id="IPR036942">
    <property type="entry name" value="Beta-barrel_TonB_sf"/>
</dbReference>
<gene>
    <name evidence="14" type="ORF">SAMN05192583_1745</name>
</gene>
<evidence type="ECO:0000256" key="1">
    <source>
        <dbReference type="ARBA" id="ARBA00004571"/>
    </source>
</evidence>
<keyword evidence="6" id="KW-0408">Iron</keyword>
<keyword evidence="10 11" id="KW-0998">Cell outer membrane</keyword>
<evidence type="ECO:0000256" key="3">
    <source>
        <dbReference type="ARBA" id="ARBA00022452"/>
    </source>
</evidence>
<dbReference type="Gene3D" id="2.40.170.20">
    <property type="entry name" value="TonB-dependent receptor, beta-barrel domain"/>
    <property type="match status" value="1"/>
</dbReference>
<organism evidence="14 15">
    <name type="scientific">Sphingomonas gellani</name>
    <dbReference type="NCBI Taxonomy" id="1166340"/>
    <lineage>
        <taxon>Bacteria</taxon>
        <taxon>Pseudomonadati</taxon>
        <taxon>Pseudomonadota</taxon>
        <taxon>Alphaproteobacteria</taxon>
        <taxon>Sphingomonadales</taxon>
        <taxon>Sphingomonadaceae</taxon>
        <taxon>Sphingomonas</taxon>
    </lineage>
</organism>